<gene>
    <name evidence="2" type="ordered locus">Os06g0344201</name>
    <name evidence="2" type="ORF">OSNPB_060344201</name>
</gene>
<dbReference type="Proteomes" id="UP000059680">
    <property type="component" value="Chromosome 6"/>
</dbReference>
<name>A0A0P0WWA5_ORYSJ</name>
<reference evidence="3" key="1">
    <citation type="journal article" date="2005" name="Nature">
        <title>The map-based sequence of the rice genome.</title>
        <authorList>
            <consortium name="International rice genome sequencing project (IRGSP)"/>
            <person name="Matsumoto T."/>
            <person name="Wu J."/>
            <person name="Kanamori H."/>
            <person name="Katayose Y."/>
            <person name="Fujisawa M."/>
            <person name="Namiki N."/>
            <person name="Mizuno H."/>
            <person name="Yamamoto K."/>
            <person name="Antonio B.A."/>
            <person name="Baba T."/>
            <person name="Sakata K."/>
            <person name="Nagamura Y."/>
            <person name="Aoki H."/>
            <person name="Arikawa K."/>
            <person name="Arita K."/>
            <person name="Bito T."/>
            <person name="Chiden Y."/>
            <person name="Fujitsuka N."/>
            <person name="Fukunaka R."/>
            <person name="Hamada M."/>
            <person name="Harada C."/>
            <person name="Hayashi A."/>
            <person name="Hijishita S."/>
            <person name="Honda M."/>
            <person name="Hosokawa S."/>
            <person name="Ichikawa Y."/>
            <person name="Idonuma A."/>
            <person name="Iijima M."/>
            <person name="Ikeda M."/>
            <person name="Ikeno M."/>
            <person name="Ito K."/>
            <person name="Ito S."/>
            <person name="Ito T."/>
            <person name="Ito Y."/>
            <person name="Ito Y."/>
            <person name="Iwabuchi A."/>
            <person name="Kamiya K."/>
            <person name="Karasawa W."/>
            <person name="Kurita K."/>
            <person name="Katagiri S."/>
            <person name="Kikuta A."/>
            <person name="Kobayashi H."/>
            <person name="Kobayashi N."/>
            <person name="Machita K."/>
            <person name="Maehara T."/>
            <person name="Masukawa M."/>
            <person name="Mizubayashi T."/>
            <person name="Mukai Y."/>
            <person name="Nagasaki H."/>
            <person name="Nagata Y."/>
            <person name="Naito S."/>
            <person name="Nakashima M."/>
            <person name="Nakama Y."/>
            <person name="Nakamichi Y."/>
            <person name="Nakamura M."/>
            <person name="Meguro A."/>
            <person name="Negishi M."/>
            <person name="Ohta I."/>
            <person name="Ohta T."/>
            <person name="Okamoto M."/>
            <person name="Ono N."/>
            <person name="Saji S."/>
            <person name="Sakaguchi M."/>
            <person name="Sakai K."/>
            <person name="Shibata M."/>
            <person name="Shimokawa T."/>
            <person name="Song J."/>
            <person name="Takazaki Y."/>
            <person name="Terasawa K."/>
            <person name="Tsugane M."/>
            <person name="Tsuji K."/>
            <person name="Ueda S."/>
            <person name="Waki K."/>
            <person name="Yamagata H."/>
            <person name="Yamamoto M."/>
            <person name="Yamamoto S."/>
            <person name="Yamane H."/>
            <person name="Yoshiki S."/>
            <person name="Yoshihara R."/>
            <person name="Yukawa K."/>
            <person name="Zhong H."/>
            <person name="Yano M."/>
            <person name="Yuan Q."/>
            <person name="Ouyang S."/>
            <person name="Liu J."/>
            <person name="Jones K.M."/>
            <person name="Gansberger K."/>
            <person name="Moffat K."/>
            <person name="Hill J."/>
            <person name="Bera J."/>
            <person name="Fadrosh D."/>
            <person name="Jin S."/>
            <person name="Johri S."/>
            <person name="Kim M."/>
            <person name="Overton L."/>
            <person name="Reardon M."/>
            <person name="Tsitrin T."/>
            <person name="Vuong H."/>
            <person name="Weaver B."/>
            <person name="Ciecko A."/>
            <person name="Tallon L."/>
            <person name="Jackson J."/>
            <person name="Pai G."/>
            <person name="Aken S.V."/>
            <person name="Utterback T."/>
            <person name="Reidmuller S."/>
            <person name="Feldblyum T."/>
            <person name="Hsiao J."/>
            <person name="Zismann V."/>
            <person name="Iobst S."/>
            <person name="de Vazeille A.R."/>
            <person name="Buell C.R."/>
            <person name="Ying K."/>
            <person name="Li Y."/>
            <person name="Lu T."/>
            <person name="Huang Y."/>
            <person name="Zhao Q."/>
            <person name="Feng Q."/>
            <person name="Zhang L."/>
            <person name="Zhu J."/>
            <person name="Weng Q."/>
            <person name="Mu J."/>
            <person name="Lu Y."/>
            <person name="Fan D."/>
            <person name="Liu Y."/>
            <person name="Guan J."/>
            <person name="Zhang Y."/>
            <person name="Yu S."/>
            <person name="Liu X."/>
            <person name="Zhang Y."/>
            <person name="Hong G."/>
            <person name="Han B."/>
            <person name="Choisne N."/>
            <person name="Demange N."/>
            <person name="Orjeda G."/>
            <person name="Samain S."/>
            <person name="Cattolico L."/>
            <person name="Pelletier E."/>
            <person name="Couloux A."/>
            <person name="Segurens B."/>
            <person name="Wincker P."/>
            <person name="D'Hont A."/>
            <person name="Scarpelli C."/>
            <person name="Weissenbach J."/>
            <person name="Salanoubat M."/>
            <person name="Quetier F."/>
            <person name="Yu Y."/>
            <person name="Kim H.R."/>
            <person name="Rambo T."/>
            <person name="Currie J."/>
            <person name="Collura K."/>
            <person name="Luo M."/>
            <person name="Yang T."/>
            <person name="Ammiraju J.S.S."/>
            <person name="Engler F."/>
            <person name="Soderlund C."/>
            <person name="Wing R.A."/>
            <person name="Palmer L.E."/>
            <person name="de la Bastide M."/>
            <person name="Spiegel L."/>
            <person name="Nascimento L."/>
            <person name="Zutavern T."/>
            <person name="O'Shaughnessy A."/>
            <person name="Dike S."/>
            <person name="Dedhia N."/>
            <person name="Preston R."/>
            <person name="Balija V."/>
            <person name="McCombie W.R."/>
            <person name="Chow T."/>
            <person name="Chen H."/>
            <person name="Chung M."/>
            <person name="Chen C."/>
            <person name="Shaw J."/>
            <person name="Wu H."/>
            <person name="Hsiao K."/>
            <person name="Chao Y."/>
            <person name="Chu M."/>
            <person name="Cheng C."/>
            <person name="Hour A."/>
            <person name="Lee P."/>
            <person name="Lin S."/>
            <person name="Lin Y."/>
            <person name="Liou J."/>
            <person name="Liu S."/>
            <person name="Hsing Y."/>
            <person name="Raghuvanshi S."/>
            <person name="Mohanty A."/>
            <person name="Bharti A.K."/>
            <person name="Gaur A."/>
            <person name="Gupta V."/>
            <person name="Kumar D."/>
            <person name="Ravi V."/>
            <person name="Vij S."/>
            <person name="Kapur A."/>
            <person name="Khurana P."/>
            <person name="Khurana P."/>
            <person name="Khurana J.P."/>
            <person name="Tyagi A.K."/>
            <person name="Gaikwad K."/>
            <person name="Singh A."/>
            <person name="Dalal V."/>
            <person name="Srivastava S."/>
            <person name="Dixit A."/>
            <person name="Pal A.K."/>
            <person name="Ghazi I.A."/>
            <person name="Yadav M."/>
            <person name="Pandit A."/>
            <person name="Bhargava A."/>
            <person name="Sureshbabu K."/>
            <person name="Batra K."/>
            <person name="Sharma T.R."/>
            <person name="Mohapatra T."/>
            <person name="Singh N.K."/>
            <person name="Messing J."/>
            <person name="Nelson A.B."/>
            <person name="Fuks G."/>
            <person name="Kavchok S."/>
            <person name="Keizer G."/>
            <person name="Linton E."/>
            <person name="Llaca V."/>
            <person name="Song R."/>
            <person name="Tanyolac B."/>
            <person name="Young S."/>
            <person name="Ho-Il K."/>
            <person name="Hahn J.H."/>
            <person name="Sangsakoo G."/>
            <person name="Vanavichit A."/>
            <person name="de Mattos Luiz.A.T."/>
            <person name="Zimmer P.D."/>
            <person name="Malone G."/>
            <person name="Dellagostin O."/>
            <person name="de Oliveira A.C."/>
            <person name="Bevan M."/>
            <person name="Bancroft I."/>
            <person name="Minx P."/>
            <person name="Cordum H."/>
            <person name="Wilson R."/>
            <person name="Cheng Z."/>
            <person name="Jin W."/>
            <person name="Jiang J."/>
            <person name="Leong S.A."/>
            <person name="Iwama H."/>
            <person name="Gojobori T."/>
            <person name="Itoh T."/>
            <person name="Niimura Y."/>
            <person name="Fujii Y."/>
            <person name="Habara T."/>
            <person name="Sakai H."/>
            <person name="Sato Y."/>
            <person name="Wilson G."/>
            <person name="Kumar K."/>
            <person name="McCouch S."/>
            <person name="Juretic N."/>
            <person name="Hoen D."/>
            <person name="Wright S."/>
            <person name="Bruskiewich R."/>
            <person name="Bureau T."/>
            <person name="Miyao A."/>
            <person name="Hirochika H."/>
            <person name="Nishikawa T."/>
            <person name="Kadowaki K."/>
            <person name="Sugiura M."/>
            <person name="Burr B."/>
            <person name="Sasaki T."/>
        </authorList>
    </citation>
    <scope>NUCLEOTIDE SEQUENCE [LARGE SCALE GENOMIC DNA]</scope>
    <source>
        <strain evidence="3">cv. Nipponbare</strain>
    </source>
</reference>
<accession>A0A0P0WWA5</accession>
<evidence type="ECO:0000256" key="1">
    <source>
        <dbReference type="SAM" id="Phobius"/>
    </source>
</evidence>
<protein>
    <submittedName>
        <fullName evidence="2">Os06g0344201 protein</fullName>
    </submittedName>
</protein>
<dbReference type="InParanoid" id="A0A0P0WWA5"/>
<reference evidence="2 3" key="3">
    <citation type="journal article" date="2013" name="Rice">
        <title>Improvement of the Oryza sativa Nipponbare reference genome using next generation sequence and optical map data.</title>
        <authorList>
            <person name="Kawahara Y."/>
            <person name="de la Bastide M."/>
            <person name="Hamilton J.P."/>
            <person name="Kanamori H."/>
            <person name="McCombie W.R."/>
            <person name="Ouyang S."/>
            <person name="Schwartz D.C."/>
            <person name="Tanaka T."/>
            <person name="Wu J."/>
            <person name="Zhou S."/>
            <person name="Childs K.L."/>
            <person name="Davidson R.M."/>
            <person name="Lin H."/>
            <person name="Quesada-Ocampo L."/>
            <person name="Vaillancourt B."/>
            <person name="Sakai H."/>
            <person name="Lee S.S."/>
            <person name="Kim J."/>
            <person name="Numa H."/>
            <person name="Itoh T."/>
            <person name="Buell C.R."/>
            <person name="Matsumoto T."/>
        </authorList>
    </citation>
    <scope>NUCLEOTIDE SEQUENCE [LARGE SCALE GENOMIC DNA]</scope>
    <source>
        <strain evidence="3">cv. Nipponbare</strain>
    </source>
</reference>
<dbReference type="AlphaFoldDB" id="A0A0P0WWA5"/>
<dbReference type="EMBL" id="AP014962">
    <property type="protein sequence ID" value="BAS97642.1"/>
    <property type="molecule type" value="Genomic_DNA"/>
</dbReference>
<dbReference type="Gramene" id="Os06t0344201-00">
    <property type="protein sequence ID" value="Os06t0344201-00"/>
    <property type="gene ID" value="Os06g0344201"/>
</dbReference>
<feature type="transmembrane region" description="Helical" evidence="1">
    <location>
        <begin position="6"/>
        <end position="26"/>
    </location>
</feature>
<keyword evidence="1" id="KW-0812">Transmembrane</keyword>
<evidence type="ECO:0000313" key="2">
    <source>
        <dbReference type="EMBL" id="BAS97642.1"/>
    </source>
</evidence>
<keyword evidence="3" id="KW-1185">Reference proteome</keyword>
<reference evidence="2 3" key="2">
    <citation type="journal article" date="2013" name="Plant Cell Physiol.">
        <title>Rice Annotation Project Database (RAP-DB): an integrative and interactive database for rice genomics.</title>
        <authorList>
            <person name="Sakai H."/>
            <person name="Lee S.S."/>
            <person name="Tanaka T."/>
            <person name="Numa H."/>
            <person name="Kim J."/>
            <person name="Kawahara Y."/>
            <person name="Wakimoto H."/>
            <person name="Yang C.C."/>
            <person name="Iwamoto M."/>
            <person name="Abe T."/>
            <person name="Yamada Y."/>
            <person name="Muto A."/>
            <person name="Inokuchi H."/>
            <person name="Ikemura T."/>
            <person name="Matsumoto T."/>
            <person name="Sasaki T."/>
            <person name="Itoh T."/>
        </authorList>
    </citation>
    <scope>NUCLEOTIDE SEQUENCE [LARGE SCALE GENOMIC DNA]</scope>
    <source>
        <strain evidence="3">cv. Nipponbare</strain>
    </source>
</reference>
<keyword evidence="1" id="KW-0472">Membrane</keyword>
<proteinExistence type="predicted"/>
<keyword evidence="1" id="KW-1133">Transmembrane helix</keyword>
<evidence type="ECO:0000313" key="3">
    <source>
        <dbReference type="Proteomes" id="UP000059680"/>
    </source>
</evidence>
<organism evidence="2 3">
    <name type="scientific">Oryza sativa subsp. japonica</name>
    <name type="common">Rice</name>
    <dbReference type="NCBI Taxonomy" id="39947"/>
    <lineage>
        <taxon>Eukaryota</taxon>
        <taxon>Viridiplantae</taxon>
        <taxon>Streptophyta</taxon>
        <taxon>Embryophyta</taxon>
        <taxon>Tracheophyta</taxon>
        <taxon>Spermatophyta</taxon>
        <taxon>Magnoliopsida</taxon>
        <taxon>Liliopsida</taxon>
        <taxon>Poales</taxon>
        <taxon>Poaceae</taxon>
        <taxon>BOP clade</taxon>
        <taxon>Oryzoideae</taxon>
        <taxon>Oryzeae</taxon>
        <taxon>Oryzinae</taxon>
        <taxon>Oryza</taxon>
        <taxon>Oryza sativa</taxon>
    </lineage>
</organism>
<feature type="non-terminal residue" evidence="2">
    <location>
        <position position="1"/>
    </location>
</feature>
<sequence length="63" mass="7262">GAAVAGRQFFFFYFIFGFFIPCGRYNMTARNNRLSRAVLPPARENTDFHRQRCAGGPNDRTEK</sequence>
<dbReference type="PaxDb" id="39947-A0A0P0WWA5"/>